<dbReference type="Proteomes" id="UP000189229">
    <property type="component" value="Unassembled WGS sequence"/>
</dbReference>
<dbReference type="STRING" id="1768.B1T50_07660"/>
<evidence type="ECO:0000313" key="2">
    <source>
        <dbReference type="EMBL" id="OOK79237.1"/>
    </source>
</evidence>
<sequence length="67" mass="7604">MFRRMIASHTRALAKARNHGEPAGQLAARELELDRLRSALRRAEELDSYRLNDRDLGRTPAAATTEE</sequence>
<accession>A0A1V3XJ52</accession>
<feature type="region of interest" description="Disordered" evidence="1">
    <location>
        <begin position="1"/>
        <end position="25"/>
    </location>
</feature>
<gene>
    <name evidence="3" type="ORF">BZL29_2444</name>
    <name evidence="2" type="ORF">BZL30_2483</name>
</gene>
<protein>
    <submittedName>
        <fullName evidence="2">Uncharacterized protein</fullName>
    </submittedName>
</protein>
<comment type="caution">
    <text evidence="2">The sequence shown here is derived from an EMBL/GenBank/DDBJ whole genome shotgun (WGS) entry which is preliminary data.</text>
</comment>
<dbReference type="EMBL" id="MVBM01000002">
    <property type="protein sequence ID" value="OOK79237.1"/>
    <property type="molecule type" value="Genomic_DNA"/>
</dbReference>
<dbReference type="Proteomes" id="UP000188532">
    <property type="component" value="Unassembled WGS sequence"/>
</dbReference>
<name>A0A1V3XJ52_MYCKA</name>
<dbReference type="EMBL" id="MVBN01000002">
    <property type="protein sequence ID" value="OOK79960.1"/>
    <property type="molecule type" value="Genomic_DNA"/>
</dbReference>
<evidence type="ECO:0000256" key="1">
    <source>
        <dbReference type="SAM" id="MobiDB-lite"/>
    </source>
</evidence>
<dbReference type="AlphaFoldDB" id="A0A1V3XJ52"/>
<evidence type="ECO:0000313" key="5">
    <source>
        <dbReference type="Proteomes" id="UP000189229"/>
    </source>
</evidence>
<evidence type="ECO:0000313" key="4">
    <source>
        <dbReference type="Proteomes" id="UP000188532"/>
    </source>
</evidence>
<reference evidence="4 5" key="1">
    <citation type="submission" date="2017-02" db="EMBL/GenBank/DDBJ databases">
        <title>Complete genome sequences of Mycobacterium kansasii strains isolated from rhesus macaques.</title>
        <authorList>
            <person name="Panda A."/>
            <person name="Nagaraj S."/>
            <person name="Zhao X."/>
            <person name="Tettelin H."/>
            <person name="Detolla L.J."/>
        </authorList>
    </citation>
    <scope>NUCLEOTIDE SEQUENCE [LARGE SCALE GENOMIC DNA]</scope>
    <source>
        <strain evidence="3 4">11-3469</strain>
        <strain evidence="2 5">11-3813</strain>
    </source>
</reference>
<organism evidence="2 5">
    <name type="scientific">Mycobacterium kansasii</name>
    <dbReference type="NCBI Taxonomy" id="1768"/>
    <lineage>
        <taxon>Bacteria</taxon>
        <taxon>Bacillati</taxon>
        <taxon>Actinomycetota</taxon>
        <taxon>Actinomycetes</taxon>
        <taxon>Mycobacteriales</taxon>
        <taxon>Mycobacteriaceae</taxon>
        <taxon>Mycobacterium</taxon>
    </lineage>
</organism>
<evidence type="ECO:0000313" key="3">
    <source>
        <dbReference type="EMBL" id="OOK79960.1"/>
    </source>
</evidence>
<proteinExistence type="predicted"/>